<accession>A0A931ABK9</accession>
<proteinExistence type="predicted"/>
<dbReference type="EMBL" id="JADOGI010000036">
    <property type="protein sequence ID" value="MBF8186985.1"/>
    <property type="molecule type" value="Genomic_DNA"/>
</dbReference>
<evidence type="ECO:0000313" key="2">
    <source>
        <dbReference type="Proteomes" id="UP000605361"/>
    </source>
</evidence>
<dbReference type="InterPro" id="IPR006059">
    <property type="entry name" value="SBP"/>
</dbReference>
<comment type="caution">
    <text evidence="1">The sequence shown here is derived from an EMBL/GenBank/DDBJ whole genome shotgun (WGS) entry which is preliminary data.</text>
</comment>
<evidence type="ECO:0000313" key="1">
    <source>
        <dbReference type="EMBL" id="MBF8186985.1"/>
    </source>
</evidence>
<dbReference type="RefSeq" id="WP_195895946.1">
    <property type="nucleotide sequence ID" value="NZ_JADOGI010000036.1"/>
</dbReference>
<dbReference type="InterPro" id="IPR006311">
    <property type="entry name" value="TAT_signal"/>
</dbReference>
<dbReference type="Pfam" id="PF01547">
    <property type="entry name" value="SBP_bac_1"/>
    <property type="match status" value="1"/>
</dbReference>
<dbReference type="SUPFAM" id="SSF53850">
    <property type="entry name" value="Periplasmic binding protein-like II"/>
    <property type="match status" value="1"/>
</dbReference>
<dbReference type="PROSITE" id="PS51318">
    <property type="entry name" value="TAT"/>
    <property type="match status" value="1"/>
</dbReference>
<dbReference type="PANTHER" id="PTHR43649:SF12">
    <property type="entry name" value="DIACETYLCHITOBIOSE BINDING PROTEIN DASA"/>
    <property type="match status" value="1"/>
</dbReference>
<keyword evidence="2" id="KW-1185">Reference proteome</keyword>
<gene>
    <name evidence="1" type="ORF">ITP53_14820</name>
</gene>
<organism evidence="1 2">
    <name type="scientific">Nonomuraea cypriaca</name>
    <dbReference type="NCBI Taxonomy" id="1187855"/>
    <lineage>
        <taxon>Bacteria</taxon>
        <taxon>Bacillati</taxon>
        <taxon>Actinomycetota</taxon>
        <taxon>Actinomycetes</taxon>
        <taxon>Streptosporangiales</taxon>
        <taxon>Streptosporangiaceae</taxon>
        <taxon>Nonomuraea</taxon>
    </lineage>
</organism>
<dbReference type="Proteomes" id="UP000605361">
    <property type="component" value="Unassembled WGS sequence"/>
</dbReference>
<name>A0A931ABK9_9ACTN</name>
<dbReference type="InterPro" id="IPR050490">
    <property type="entry name" value="Bact_solute-bd_prot1"/>
</dbReference>
<protein>
    <submittedName>
        <fullName evidence="1">Extracellular solute-binding protein</fullName>
    </submittedName>
</protein>
<reference evidence="1" key="1">
    <citation type="submission" date="2020-11" db="EMBL/GenBank/DDBJ databases">
        <title>Whole-genome analyses of Nonomuraea sp. K274.</title>
        <authorList>
            <person name="Veyisoglu A."/>
        </authorList>
    </citation>
    <scope>NUCLEOTIDE SEQUENCE</scope>
    <source>
        <strain evidence="1">K274</strain>
    </source>
</reference>
<dbReference type="AlphaFoldDB" id="A0A931ABK9"/>
<dbReference type="PANTHER" id="PTHR43649">
    <property type="entry name" value="ARABINOSE-BINDING PROTEIN-RELATED"/>
    <property type="match status" value="1"/>
</dbReference>
<sequence>MDDGPRSLLTRRTLFGLGLAGAGAALLPACSAGGSGADRQGKLDVAFWGTQDQIAATLSAFKIFQRDHPEIAVNSQYGAYEGYFDKLATRVAGGNPPDIFQIDLPFLGDYTSRKAVRPLDEHAARLGLDKLPSSMKGLAEFGGHSYFTLVGGITQPGMAYNADLLGELGLTAQESDWTFEDFEKVATAVATASKGKVWGTNDFGAAVVAVESYMNGRGKALYAQNGGLGFDETDLREWLGLWDRLRKSNVAPPMDYTAAQAGFQDYPIVKGKSAFSQIPTARGAAALQALTKAKITLTTFPSVSKGGVLGTTVVPVAIWAVSSRSQSVAAAVELLSFLAGSDQSAAALGIQGGVPLDEAGRKALYPKLKAGDQAIVDVFDEVSRGDLAPVQVQPSGAAQVLSAANSAIVKANQSVGFGQATIDQAVAEFFTQAERILSN</sequence>
<dbReference type="Gene3D" id="3.40.190.10">
    <property type="entry name" value="Periplasmic binding protein-like II"/>
    <property type="match status" value="2"/>
</dbReference>